<dbReference type="Proteomes" id="UP000185753">
    <property type="component" value="Unassembled WGS sequence"/>
</dbReference>
<dbReference type="EMBL" id="LZDS01000027">
    <property type="protein sequence ID" value="OBX27950.1"/>
    <property type="molecule type" value="Genomic_DNA"/>
</dbReference>
<dbReference type="OrthoDB" id="9888338at2"/>
<evidence type="ECO:0000256" key="1">
    <source>
        <dbReference type="SAM" id="MobiDB-lite"/>
    </source>
</evidence>
<feature type="region of interest" description="Disordered" evidence="1">
    <location>
        <begin position="48"/>
        <end position="83"/>
    </location>
</feature>
<organism evidence="2 3">
    <name type="scientific">Acinetobacter gandensis</name>
    <dbReference type="NCBI Taxonomy" id="1443941"/>
    <lineage>
        <taxon>Bacteria</taxon>
        <taxon>Pseudomonadati</taxon>
        <taxon>Pseudomonadota</taxon>
        <taxon>Gammaproteobacteria</taxon>
        <taxon>Moraxellales</taxon>
        <taxon>Moraxellaceae</taxon>
        <taxon>Acinetobacter</taxon>
    </lineage>
</organism>
<gene>
    <name evidence="2" type="ORF">A9J31_07435</name>
</gene>
<dbReference type="RefSeq" id="WP_067765951.1">
    <property type="nucleotide sequence ID" value="NZ_LZDS01000027.1"/>
</dbReference>
<evidence type="ECO:0000313" key="2">
    <source>
        <dbReference type="EMBL" id="OBX27950.1"/>
    </source>
</evidence>
<accession>A0A1A7R6R3</accession>
<reference evidence="3" key="1">
    <citation type="submission" date="2016-06" db="EMBL/GenBank/DDBJ databases">
        <authorList>
            <person name="Radolfova-Krizova L."/>
            <person name="Nemec A."/>
        </authorList>
    </citation>
    <scope>NUCLEOTIDE SEQUENCE [LARGE SCALE GENOMIC DNA]</scope>
    <source>
        <strain evidence="3">ANC 4275</strain>
    </source>
</reference>
<protein>
    <submittedName>
        <fullName evidence="2">Uncharacterized protein</fullName>
    </submittedName>
</protein>
<keyword evidence="3" id="KW-1185">Reference proteome</keyword>
<name>A0A1A7R6R3_9GAMM</name>
<proteinExistence type="predicted"/>
<sequence length="83" mass="9712">MQNQISAKLIVKQLIQNVAKKIPTEDLQRLTDLYILIDRLEDRIQQNDGRSSHATGHTHLAAQYPEMWSKRTKLRPKQTTFKN</sequence>
<dbReference type="AlphaFoldDB" id="A0A1A7R6R3"/>
<comment type="caution">
    <text evidence="2">The sequence shown here is derived from an EMBL/GenBank/DDBJ whole genome shotgun (WGS) entry which is preliminary data.</text>
</comment>
<evidence type="ECO:0000313" key="3">
    <source>
        <dbReference type="Proteomes" id="UP000185753"/>
    </source>
</evidence>